<comment type="caution">
    <text evidence="1">The sequence shown here is derived from an EMBL/GenBank/DDBJ whole genome shotgun (WGS) entry which is preliminary data.</text>
</comment>
<protein>
    <submittedName>
        <fullName evidence="1">Uncharacterized protein</fullName>
    </submittedName>
</protein>
<dbReference type="EMBL" id="JAPDMQ010001024">
    <property type="protein sequence ID" value="KAK0519318.1"/>
    <property type="molecule type" value="Genomic_DNA"/>
</dbReference>
<gene>
    <name evidence="1" type="ORF">OC842_007492</name>
</gene>
<reference evidence="1" key="1">
    <citation type="journal article" date="2023" name="PhytoFront">
        <title>Draft Genome Resources of Seven Strains of Tilletia horrida, Causal Agent of Kernel Smut of Rice.</title>
        <authorList>
            <person name="Khanal S."/>
            <person name="Antony Babu S."/>
            <person name="Zhou X.G."/>
        </authorList>
    </citation>
    <scope>NUCLEOTIDE SEQUENCE</scope>
    <source>
        <strain evidence="1">TX3</strain>
    </source>
</reference>
<evidence type="ECO:0000313" key="1">
    <source>
        <dbReference type="EMBL" id="KAK0519318.1"/>
    </source>
</evidence>
<evidence type="ECO:0000313" key="2">
    <source>
        <dbReference type="Proteomes" id="UP001176521"/>
    </source>
</evidence>
<name>A0AAN6JMD5_9BASI</name>
<feature type="non-terminal residue" evidence="1">
    <location>
        <position position="131"/>
    </location>
</feature>
<accession>A0AAN6JMD5</accession>
<organism evidence="1 2">
    <name type="scientific">Tilletia horrida</name>
    <dbReference type="NCBI Taxonomy" id="155126"/>
    <lineage>
        <taxon>Eukaryota</taxon>
        <taxon>Fungi</taxon>
        <taxon>Dikarya</taxon>
        <taxon>Basidiomycota</taxon>
        <taxon>Ustilaginomycotina</taxon>
        <taxon>Exobasidiomycetes</taxon>
        <taxon>Tilletiales</taxon>
        <taxon>Tilletiaceae</taxon>
        <taxon>Tilletia</taxon>
    </lineage>
</organism>
<sequence length="131" mass="14400">MDAALQYKRWIDGGCQGTVLVIDQGVARAHQAFSALITHLWLLIGNQARQKAREEAASSTSPRGPELSLRARFAKDPASFLGPSLTMLRLFSDHAILAKQRPALFLPARQSYIPAQQLLNASCLRFLSAQV</sequence>
<keyword evidence="2" id="KW-1185">Reference proteome</keyword>
<dbReference type="Proteomes" id="UP001176521">
    <property type="component" value="Unassembled WGS sequence"/>
</dbReference>
<dbReference type="AlphaFoldDB" id="A0AAN6JMD5"/>
<proteinExistence type="predicted"/>